<dbReference type="EMBL" id="BMJD01000001">
    <property type="protein sequence ID" value="GGB27181.1"/>
    <property type="molecule type" value="Genomic_DNA"/>
</dbReference>
<proteinExistence type="predicted"/>
<protein>
    <submittedName>
        <fullName evidence="2">ATPase</fullName>
    </submittedName>
</protein>
<dbReference type="Gene3D" id="3.30.420.40">
    <property type="match status" value="2"/>
</dbReference>
<comment type="caution">
    <text evidence="2">The sequence shown here is derived from an EMBL/GenBank/DDBJ whole genome shotgun (WGS) entry which is preliminary data.</text>
</comment>
<dbReference type="PANTHER" id="PTHR32432:SF3">
    <property type="entry name" value="ETHANOLAMINE UTILIZATION PROTEIN EUTJ"/>
    <property type="match status" value="1"/>
</dbReference>
<evidence type="ECO:0000259" key="1">
    <source>
        <dbReference type="SMART" id="SM00842"/>
    </source>
</evidence>
<evidence type="ECO:0000313" key="3">
    <source>
        <dbReference type="Proteomes" id="UP000621492"/>
    </source>
</evidence>
<organism evidence="2 3">
    <name type="scientific">Lentibacillus populi</name>
    <dbReference type="NCBI Taxonomy" id="1827502"/>
    <lineage>
        <taxon>Bacteria</taxon>
        <taxon>Bacillati</taxon>
        <taxon>Bacillota</taxon>
        <taxon>Bacilli</taxon>
        <taxon>Bacillales</taxon>
        <taxon>Bacillaceae</taxon>
        <taxon>Lentibacillus</taxon>
    </lineage>
</organism>
<dbReference type="Proteomes" id="UP000621492">
    <property type="component" value="Unassembled WGS sequence"/>
</dbReference>
<evidence type="ECO:0000313" key="2">
    <source>
        <dbReference type="EMBL" id="GGB27181.1"/>
    </source>
</evidence>
<gene>
    <name evidence="2" type="ORF">GCM10011409_00600</name>
</gene>
<accession>A0A9W5X3G8</accession>
<name>A0A9W5X3G8_9BACI</name>
<dbReference type="InterPro" id="IPR050696">
    <property type="entry name" value="FtsA/MreB"/>
</dbReference>
<dbReference type="SMART" id="SM00842">
    <property type="entry name" value="FtsA"/>
    <property type="match status" value="1"/>
</dbReference>
<dbReference type="GO" id="GO:0051301">
    <property type="term" value="P:cell division"/>
    <property type="evidence" value="ECO:0007669"/>
    <property type="project" value="InterPro"/>
</dbReference>
<reference evidence="2" key="1">
    <citation type="journal article" date="2014" name="Int. J. Syst. Evol. Microbiol.">
        <title>Complete genome sequence of Corynebacterium casei LMG S-19264T (=DSM 44701T), isolated from a smear-ripened cheese.</title>
        <authorList>
            <consortium name="US DOE Joint Genome Institute (JGI-PGF)"/>
            <person name="Walter F."/>
            <person name="Albersmeier A."/>
            <person name="Kalinowski J."/>
            <person name="Ruckert C."/>
        </authorList>
    </citation>
    <scope>NUCLEOTIDE SEQUENCE</scope>
    <source>
        <strain evidence="2">CGMCC 1.15454</strain>
    </source>
</reference>
<dbReference type="PANTHER" id="PTHR32432">
    <property type="entry name" value="CELL DIVISION PROTEIN FTSA-RELATED"/>
    <property type="match status" value="1"/>
</dbReference>
<keyword evidence="3" id="KW-1185">Reference proteome</keyword>
<sequence>MMEERIFALDIGTRSVTGILLEKQSDRFSIIDFYTKEHKERSMRDGQIHNVIEVADVIHDVKQQLEQPYGELPSVCVAAAGRALKTVQATAELDLNQQPIAENDIIKHLELSAVQAAQRQLANNENDGDYTNYYCVGYSVLHYKLDGEVIGSLIDQSGKKAAAEIIATFLPKVVVESLLAALSRAELEMEALTLEPIAAIHVLIPESMRRLNVALVDIGAGTSDIAITDKGTVVAYGMVPVAGDEITEAISDYYLLDFPEAEQTKKEIVLNGKDTVQDILGFETTIDHTTLMHDITSDVERLAGAIAEEIIQLNSRAPKAVMLVGGGSLTPGINTALAKKLQLPANRVAVRGIDAIQHITKTEQLPTGPDYVTPIGIAIAAIENPVHYVSVSVNNQTIRLFEMKQLTIGDCLVQAGIEINKWYGRPGVAAIVTVNDKTVTLPGEYGKAPVVQLNNSPANVDTIVHHGDSISLVKGVDGKEPTVTLEELVGEVSSFTIYFNDTAYQITTTFYVNGVRQEKDYILQDNDSIEWNQTRTVQDFIETLAPEKRKTVQAFHVYVNNKEVILQNKGGTQLYLNNEKAIINQPLKNGDHITIKTRKHPTVNDILNQCHEVLWDSITVTFNNKPVLVKQQFNKVYRNQEELSEDTLLMPNDKLEVRRQTVTPYIFQDIFRYIEIDLANASGNFKLYKNKQPATFHETIHDGDNLELIWED</sequence>
<dbReference type="Pfam" id="PF14450">
    <property type="entry name" value="FtsA"/>
    <property type="match status" value="1"/>
</dbReference>
<dbReference type="Gene3D" id="3.30.1490.300">
    <property type="match status" value="1"/>
</dbReference>
<dbReference type="CDD" id="cd24004">
    <property type="entry name" value="ASKHA_NBD_PilM-like"/>
    <property type="match status" value="1"/>
</dbReference>
<reference evidence="2" key="2">
    <citation type="submission" date="2020-09" db="EMBL/GenBank/DDBJ databases">
        <authorList>
            <person name="Sun Q."/>
            <person name="Zhou Y."/>
        </authorList>
    </citation>
    <scope>NUCLEOTIDE SEQUENCE</scope>
    <source>
        <strain evidence="2">CGMCC 1.15454</strain>
    </source>
</reference>
<dbReference type="AlphaFoldDB" id="A0A9W5X3G8"/>
<dbReference type="InterPro" id="IPR043129">
    <property type="entry name" value="ATPase_NBD"/>
</dbReference>
<dbReference type="SUPFAM" id="SSF53067">
    <property type="entry name" value="Actin-like ATPase domain"/>
    <property type="match status" value="2"/>
</dbReference>
<dbReference type="InterPro" id="IPR003494">
    <property type="entry name" value="SHS2_FtsA"/>
</dbReference>
<feature type="domain" description="SHS2" evidence="1">
    <location>
        <begin position="6"/>
        <end position="203"/>
    </location>
</feature>